<dbReference type="AlphaFoldDB" id="A0A4S8MTW8"/>
<accession>A0A4S8MTW8</accession>
<keyword evidence="6" id="KW-1133">Transmembrane helix</keyword>
<name>A0A4S8MTW8_DENBC</name>
<dbReference type="OrthoDB" id="3238562at2759"/>
<dbReference type="InterPro" id="IPR019775">
    <property type="entry name" value="WD40_repeat_CS"/>
</dbReference>
<keyword evidence="1 3" id="KW-0853">WD repeat</keyword>
<keyword evidence="6" id="KW-0812">Transmembrane</keyword>
<sequence length="481" mass="53821">MPIYLSYDGLQFLEGHKGAINSLVFFDAYTLISGGDDRCVKVWDLNGDTPTITLRDSRWGQVVALNLMPAWSQCETTLLVVGTASGFMSLFPYNKRKQNFNKESSSTFVIFQENDAIEVQALDTINHRLIVLSHSGKVKLYKFDDGCNMTEVWYNSIETLAHSIAFRGSANQEIWIHSLYHGERRRFDASNGALLETTQLNSAIASSTYSSDGRSLVVFNLTSRLYNLFSPPENPKPTVVYNVSASNRMIKNAAFGEENCVIVCGAENGSVMVFDVTTGNLLQRLEHDDSESNMYAVTTFSTEDAHYVASGGSLVPSAICVWSKPTAAKHAEKERRRAAQVRREQEAETARKQQAREAELLKQVKEREEMLQQQKQKDEQFRNTVSFFVVLIIGVLVYTYLDAIKATIHSATSGPKSEPYIDQTSSQQAHDTIVDSDIRAYIAELHQRHEQQFDLITKGATPNELTITEGNGATPNERVEP</sequence>
<dbReference type="Proteomes" id="UP000297245">
    <property type="component" value="Unassembled WGS sequence"/>
</dbReference>
<keyword evidence="4" id="KW-0175">Coiled coil</keyword>
<evidence type="ECO:0000256" key="1">
    <source>
        <dbReference type="ARBA" id="ARBA00022574"/>
    </source>
</evidence>
<protein>
    <submittedName>
        <fullName evidence="7">WD40 repeat-like protein</fullName>
    </submittedName>
</protein>
<feature type="transmembrane region" description="Helical" evidence="6">
    <location>
        <begin position="384"/>
        <end position="401"/>
    </location>
</feature>
<dbReference type="PROSITE" id="PS50294">
    <property type="entry name" value="WD_REPEATS_REGION"/>
    <property type="match status" value="1"/>
</dbReference>
<organism evidence="7 8">
    <name type="scientific">Dendrothele bispora (strain CBS 962.96)</name>
    <dbReference type="NCBI Taxonomy" id="1314807"/>
    <lineage>
        <taxon>Eukaryota</taxon>
        <taxon>Fungi</taxon>
        <taxon>Dikarya</taxon>
        <taxon>Basidiomycota</taxon>
        <taxon>Agaricomycotina</taxon>
        <taxon>Agaricomycetes</taxon>
        <taxon>Agaricomycetidae</taxon>
        <taxon>Agaricales</taxon>
        <taxon>Agaricales incertae sedis</taxon>
        <taxon>Dendrothele</taxon>
    </lineage>
</organism>
<dbReference type="Pfam" id="PF00400">
    <property type="entry name" value="WD40"/>
    <property type="match status" value="1"/>
</dbReference>
<evidence type="ECO:0000256" key="3">
    <source>
        <dbReference type="PROSITE-ProRule" id="PRU00221"/>
    </source>
</evidence>
<feature type="compositionally biased region" description="Polar residues" evidence="5">
    <location>
        <begin position="463"/>
        <end position="474"/>
    </location>
</feature>
<keyword evidence="6" id="KW-0472">Membrane</keyword>
<dbReference type="InterPro" id="IPR050505">
    <property type="entry name" value="WDR55/POC1"/>
</dbReference>
<dbReference type="InterPro" id="IPR015943">
    <property type="entry name" value="WD40/YVTN_repeat-like_dom_sf"/>
</dbReference>
<dbReference type="SUPFAM" id="SSF50978">
    <property type="entry name" value="WD40 repeat-like"/>
    <property type="match status" value="1"/>
</dbReference>
<evidence type="ECO:0000256" key="5">
    <source>
        <dbReference type="SAM" id="MobiDB-lite"/>
    </source>
</evidence>
<proteinExistence type="predicted"/>
<dbReference type="PROSITE" id="PS50082">
    <property type="entry name" value="WD_REPEATS_2"/>
    <property type="match status" value="1"/>
</dbReference>
<evidence type="ECO:0000256" key="6">
    <source>
        <dbReference type="SAM" id="Phobius"/>
    </source>
</evidence>
<dbReference type="SMART" id="SM00320">
    <property type="entry name" value="WD40"/>
    <property type="match status" value="2"/>
</dbReference>
<dbReference type="EMBL" id="ML179044">
    <property type="protein sequence ID" value="THV06129.1"/>
    <property type="molecule type" value="Genomic_DNA"/>
</dbReference>
<reference evidence="7 8" key="1">
    <citation type="journal article" date="2019" name="Nat. Ecol. Evol.">
        <title>Megaphylogeny resolves global patterns of mushroom evolution.</title>
        <authorList>
            <person name="Varga T."/>
            <person name="Krizsan K."/>
            <person name="Foldi C."/>
            <person name="Dima B."/>
            <person name="Sanchez-Garcia M."/>
            <person name="Sanchez-Ramirez S."/>
            <person name="Szollosi G.J."/>
            <person name="Szarkandi J.G."/>
            <person name="Papp V."/>
            <person name="Albert L."/>
            <person name="Andreopoulos W."/>
            <person name="Angelini C."/>
            <person name="Antonin V."/>
            <person name="Barry K.W."/>
            <person name="Bougher N.L."/>
            <person name="Buchanan P."/>
            <person name="Buyck B."/>
            <person name="Bense V."/>
            <person name="Catcheside P."/>
            <person name="Chovatia M."/>
            <person name="Cooper J."/>
            <person name="Damon W."/>
            <person name="Desjardin D."/>
            <person name="Finy P."/>
            <person name="Geml J."/>
            <person name="Haridas S."/>
            <person name="Hughes K."/>
            <person name="Justo A."/>
            <person name="Karasinski D."/>
            <person name="Kautmanova I."/>
            <person name="Kiss B."/>
            <person name="Kocsube S."/>
            <person name="Kotiranta H."/>
            <person name="LaButti K.M."/>
            <person name="Lechner B.E."/>
            <person name="Liimatainen K."/>
            <person name="Lipzen A."/>
            <person name="Lukacs Z."/>
            <person name="Mihaltcheva S."/>
            <person name="Morgado L.N."/>
            <person name="Niskanen T."/>
            <person name="Noordeloos M.E."/>
            <person name="Ohm R.A."/>
            <person name="Ortiz-Santana B."/>
            <person name="Ovrebo C."/>
            <person name="Racz N."/>
            <person name="Riley R."/>
            <person name="Savchenko A."/>
            <person name="Shiryaev A."/>
            <person name="Soop K."/>
            <person name="Spirin V."/>
            <person name="Szebenyi C."/>
            <person name="Tomsovsky M."/>
            <person name="Tulloss R.E."/>
            <person name="Uehling J."/>
            <person name="Grigoriev I.V."/>
            <person name="Vagvolgyi C."/>
            <person name="Papp T."/>
            <person name="Martin F.M."/>
            <person name="Miettinen O."/>
            <person name="Hibbett D.S."/>
            <person name="Nagy L.G."/>
        </authorList>
    </citation>
    <scope>NUCLEOTIDE SEQUENCE [LARGE SCALE GENOMIC DNA]</scope>
    <source>
        <strain evidence="7 8">CBS 962.96</strain>
    </source>
</reference>
<dbReference type="PANTHER" id="PTHR44019:SF8">
    <property type="entry name" value="POC1 CENTRIOLAR PROTEIN HOMOLOG"/>
    <property type="match status" value="1"/>
</dbReference>
<dbReference type="PROSITE" id="PS00678">
    <property type="entry name" value="WD_REPEATS_1"/>
    <property type="match status" value="1"/>
</dbReference>
<keyword evidence="8" id="KW-1185">Reference proteome</keyword>
<dbReference type="InterPro" id="IPR036322">
    <property type="entry name" value="WD40_repeat_dom_sf"/>
</dbReference>
<evidence type="ECO:0000256" key="2">
    <source>
        <dbReference type="ARBA" id="ARBA00022737"/>
    </source>
</evidence>
<evidence type="ECO:0000313" key="8">
    <source>
        <dbReference type="Proteomes" id="UP000297245"/>
    </source>
</evidence>
<evidence type="ECO:0000313" key="7">
    <source>
        <dbReference type="EMBL" id="THV06129.1"/>
    </source>
</evidence>
<feature type="coiled-coil region" evidence="4">
    <location>
        <begin position="328"/>
        <end position="377"/>
    </location>
</feature>
<keyword evidence="2" id="KW-0677">Repeat</keyword>
<evidence type="ECO:0000256" key="4">
    <source>
        <dbReference type="SAM" id="Coils"/>
    </source>
</evidence>
<gene>
    <name evidence="7" type="ORF">K435DRAFT_849227</name>
</gene>
<feature type="region of interest" description="Disordered" evidence="5">
    <location>
        <begin position="459"/>
        <end position="481"/>
    </location>
</feature>
<dbReference type="Gene3D" id="2.130.10.10">
    <property type="entry name" value="YVTN repeat-like/Quinoprotein amine dehydrogenase"/>
    <property type="match status" value="1"/>
</dbReference>
<feature type="repeat" description="WD" evidence="3">
    <location>
        <begin position="13"/>
        <end position="53"/>
    </location>
</feature>
<dbReference type="CDD" id="cd22265">
    <property type="entry name" value="UDM1_RNF168"/>
    <property type="match status" value="1"/>
</dbReference>
<dbReference type="PANTHER" id="PTHR44019">
    <property type="entry name" value="WD REPEAT-CONTAINING PROTEIN 55"/>
    <property type="match status" value="1"/>
</dbReference>
<dbReference type="InterPro" id="IPR001680">
    <property type="entry name" value="WD40_rpt"/>
</dbReference>